<evidence type="ECO:0000256" key="2">
    <source>
        <dbReference type="RuleBase" id="RU361185"/>
    </source>
</evidence>
<dbReference type="CDD" id="cd14752">
    <property type="entry name" value="GH31_N"/>
    <property type="match status" value="1"/>
</dbReference>
<evidence type="ECO:0000313" key="6">
    <source>
        <dbReference type="EnsemblMetazoa" id="XP_003730637"/>
    </source>
</evidence>
<comment type="similarity">
    <text evidence="1 2">Belongs to the glycosyl hydrolase 31 family.</text>
</comment>
<dbReference type="InterPro" id="IPR025887">
    <property type="entry name" value="Glyco_hydro_31_N_dom"/>
</dbReference>
<dbReference type="InterPro" id="IPR000322">
    <property type="entry name" value="Glyco_hydro_31_TIM"/>
</dbReference>
<keyword evidence="2" id="KW-0326">Glycosidase</keyword>
<dbReference type="Pfam" id="PF13802">
    <property type="entry name" value="Gal_mutarotas_2"/>
    <property type="match status" value="1"/>
</dbReference>
<dbReference type="AlphaFoldDB" id="A0A7M7GMW4"/>
<dbReference type="GO" id="GO:0030246">
    <property type="term" value="F:carbohydrate binding"/>
    <property type="evidence" value="ECO:0007669"/>
    <property type="project" value="InterPro"/>
</dbReference>
<dbReference type="InterPro" id="IPR011013">
    <property type="entry name" value="Gal_mutarotase_sf_dom"/>
</dbReference>
<evidence type="ECO:0000259" key="4">
    <source>
        <dbReference type="Pfam" id="PF01055"/>
    </source>
</evidence>
<name>A0A7M7GMW4_STRPU</name>
<feature type="domain" description="Glycoside hydrolase family 31 N-terminal" evidence="5">
    <location>
        <begin position="82"/>
        <end position="152"/>
    </location>
</feature>
<dbReference type="KEGG" id="spu:590773"/>
<dbReference type="PANTHER" id="PTHR22762:SF131">
    <property type="entry name" value="GLYCOSIDE HYDROLASE FAMILY 31 N-TERMINAL DOMAIN-CONTAINING PROTEIN"/>
    <property type="match status" value="1"/>
</dbReference>
<dbReference type="SUPFAM" id="SSF74650">
    <property type="entry name" value="Galactose mutarotase-like"/>
    <property type="match status" value="1"/>
</dbReference>
<evidence type="ECO:0000313" key="7">
    <source>
        <dbReference type="Proteomes" id="UP000007110"/>
    </source>
</evidence>
<dbReference type="EnsemblMetazoa" id="XM_003730589">
    <property type="protein sequence ID" value="XP_003730637"/>
    <property type="gene ID" value="LOC590773"/>
</dbReference>
<proteinExistence type="inferred from homology"/>
<dbReference type="PANTHER" id="PTHR22762">
    <property type="entry name" value="ALPHA-GLUCOSIDASE"/>
    <property type="match status" value="1"/>
</dbReference>
<evidence type="ECO:0000256" key="3">
    <source>
        <dbReference type="SAM" id="MobiDB-lite"/>
    </source>
</evidence>
<dbReference type="SUPFAM" id="SSF51445">
    <property type="entry name" value="(Trans)glycosidases"/>
    <property type="match status" value="1"/>
</dbReference>
<dbReference type="RefSeq" id="XP_003730637.3">
    <property type="nucleotide sequence ID" value="XM_003730589.3"/>
</dbReference>
<feature type="domain" description="Glycoside hydrolase family 31 TIM barrel" evidence="4">
    <location>
        <begin position="197"/>
        <end position="367"/>
    </location>
</feature>
<dbReference type="Gene3D" id="2.60.40.1760">
    <property type="entry name" value="glycosyl hydrolase (family 31)"/>
    <property type="match status" value="1"/>
</dbReference>
<dbReference type="InterPro" id="IPR017853">
    <property type="entry name" value="GH"/>
</dbReference>
<keyword evidence="2" id="KW-0378">Hydrolase</keyword>
<evidence type="ECO:0000256" key="1">
    <source>
        <dbReference type="ARBA" id="ARBA00007806"/>
    </source>
</evidence>
<dbReference type="GO" id="GO:0090599">
    <property type="term" value="F:alpha-glucosidase activity"/>
    <property type="evidence" value="ECO:0007669"/>
    <property type="project" value="UniProtKB-ARBA"/>
</dbReference>
<evidence type="ECO:0000259" key="5">
    <source>
        <dbReference type="Pfam" id="PF13802"/>
    </source>
</evidence>
<protein>
    <submittedName>
        <fullName evidence="6">Uncharacterized protein</fullName>
    </submittedName>
</protein>
<dbReference type="PROSITE" id="PS00129">
    <property type="entry name" value="GLYCOSYL_HYDROL_F31_1"/>
    <property type="match status" value="1"/>
</dbReference>
<dbReference type="InParanoid" id="A0A7M7GMW4"/>
<sequence length="387" mass="43858">MSLKMDVYFETDDRLRVKIYDPSQARYEVPIYTPPFTSLPSNPKYKVELSEHFGFNVIRKASQEVIFNTTANPGFIFCDQFIQISSSLSSSYIYGLGEHRSSLALPTDWQRFTFWARDQPPTPNVNLYGVHPFYINLESNGDAHGVFLLNSNAMDAILQPAPAITYRTVGGILDFYIFLGPDPIDVIRQYQEVVGVPFMPPMWALGFHLCRWGYGSANGTMAVVERMRQARIPQDGQWNDIDYMKDHLDWTLDPTKFETTGKVVENLHSNGQHYIPIVDPAISSSQTPGTYPPYDTGVTDDIFIKADDGSIFIGKVWPGDTAFPDWFHPNASRWWQSLAQKFHDTVNFDGMWLDMNEPSNFVNGRVTGGQPGCTNNTYDNPPYVPGE</sequence>
<keyword evidence="7" id="KW-1185">Reference proteome</keyword>
<dbReference type="InterPro" id="IPR030458">
    <property type="entry name" value="Glyco_hydro_31_AS"/>
</dbReference>
<dbReference type="Pfam" id="PF01055">
    <property type="entry name" value="Glyco_hydro_31_2nd"/>
    <property type="match status" value="1"/>
</dbReference>
<reference evidence="6" key="2">
    <citation type="submission" date="2021-01" db="UniProtKB">
        <authorList>
            <consortium name="EnsemblMetazoa"/>
        </authorList>
    </citation>
    <scope>IDENTIFICATION</scope>
</reference>
<organism evidence="6 7">
    <name type="scientific">Strongylocentrotus purpuratus</name>
    <name type="common">Purple sea urchin</name>
    <dbReference type="NCBI Taxonomy" id="7668"/>
    <lineage>
        <taxon>Eukaryota</taxon>
        <taxon>Metazoa</taxon>
        <taxon>Echinodermata</taxon>
        <taxon>Eleutherozoa</taxon>
        <taxon>Echinozoa</taxon>
        <taxon>Echinoidea</taxon>
        <taxon>Euechinoidea</taxon>
        <taxon>Echinacea</taxon>
        <taxon>Camarodonta</taxon>
        <taxon>Echinidea</taxon>
        <taxon>Strongylocentrotidae</taxon>
        <taxon>Strongylocentrotus</taxon>
    </lineage>
</organism>
<dbReference type="GO" id="GO:0005975">
    <property type="term" value="P:carbohydrate metabolic process"/>
    <property type="evidence" value="ECO:0007669"/>
    <property type="project" value="InterPro"/>
</dbReference>
<dbReference type="GeneID" id="590773"/>
<dbReference type="Gene3D" id="3.20.20.80">
    <property type="entry name" value="Glycosidases"/>
    <property type="match status" value="1"/>
</dbReference>
<feature type="region of interest" description="Disordered" evidence="3">
    <location>
        <begin position="368"/>
        <end position="387"/>
    </location>
</feature>
<dbReference type="Proteomes" id="UP000007110">
    <property type="component" value="Unassembled WGS sequence"/>
</dbReference>
<reference evidence="7" key="1">
    <citation type="submission" date="2015-02" db="EMBL/GenBank/DDBJ databases">
        <title>Genome sequencing for Strongylocentrotus purpuratus.</title>
        <authorList>
            <person name="Murali S."/>
            <person name="Liu Y."/>
            <person name="Vee V."/>
            <person name="English A."/>
            <person name="Wang M."/>
            <person name="Skinner E."/>
            <person name="Han Y."/>
            <person name="Muzny D.M."/>
            <person name="Worley K.C."/>
            <person name="Gibbs R.A."/>
        </authorList>
    </citation>
    <scope>NUCLEOTIDE SEQUENCE</scope>
</reference>
<accession>A0A7M7GMW4</accession>